<evidence type="ECO:0000256" key="5">
    <source>
        <dbReference type="ARBA" id="ARBA00022692"/>
    </source>
</evidence>
<keyword evidence="5 8" id="KW-0812">Transmembrane</keyword>
<keyword evidence="6 10" id="KW-0418">Kinase</keyword>
<evidence type="ECO:0000256" key="3">
    <source>
        <dbReference type="ARBA" id="ARBA00022553"/>
    </source>
</evidence>
<dbReference type="SMART" id="SM00387">
    <property type="entry name" value="HATPase_c"/>
    <property type="match status" value="1"/>
</dbReference>
<evidence type="ECO:0000256" key="8">
    <source>
        <dbReference type="SAM" id="Phobius"/>
    </source>
</evidence>
<keyword evidence="4" id="KW-0808">Transferase</keyword>
<keyword evidence="7 8" id="KW-1133">Transmembrane helix</keyword>
<reference evidence="10" key="1">
    <citation type="journal article" date="2012" name="PLoS ONE">
        <title>Gene sets for utilization of primary and secondary nutrition supplies in the distal gut of endangered iberian lynx.</title>
        <authorList>
            <person name="Alcaide M."/>
            <person name="Messina E."/>
            <person name="Richter M."/>
            <person name="Bargiela R."/>
            <person name="Peplies J."/>
            <person name="Huws S.A."/>
            <person name="Newbold C.J."/>
            <person name="Golyshin P.N."/>
            <person name="Simon M.A."/>
            <person name="Lopez G."/>
            <person name="Yakimov M.M."/>
            <person name="Ferrer M."/>
        </authorList>
    </citation>
    <scope>NUCLEOTIDE SEQUENCE</scope>
</reference>
<dbReference type="InterPro" id="IPR003661">
    <property type="entry name" value="HisK_dim/P_dom"/>
</dbReference>
<feature type="transmembrane region" description="Helical" evidence="8">
    <location>
        <begin position="137"/>
        <end position="161"/>
    </location>
</feature>
<dbReference type="AlphaFoldDB" id="J9GXH8"/>
<dbReference type="InterPro" id="IPR005467">
    <property type="entry name" value="His_kinase_dom"/>
</dbReference>
<keyword evidence="8" id="KW-0472">Membrane</keyword>
<comment type="catalytic activity">
    <reaction evidence="1">
        <text>ATP + protein L-histidine = ADP + protein N-phospho-L-histidine.</text>
        <dbReference type="EC" id="2.7.13.3"/>
    </reaction>
</comment>
<dbReference type="InterPro" id="IPR036890">
    <property type="entry name" value="HATPase_C_sf"/>
</dbReference>
<dbReference type="PROSITE" id="PS50109">
    <property type="entry name" value="HIS_KIN"/>
    <property type="match status" value="1"/>
</dbReference>
<evidence type="ECO:0000259" key="9">
    <source>
        <dbReference type="PROSITE" id="PS50109"/>
    </source>
</evidence>
<feature type="transmembrane region" description="Helical" evidence="8">
    <location>
        <begin position="7"/>
        <end position="28"/>
    </location>
</feature>
<proteinExistence type="predicted"/>
<dbReference type="CDD" id="cd00075">
    <property type="entry name" value="HATPase"/>
    <property type="match status" value="1"/>
</dbReference>
<evidence type="ECO:0000256" key="2">
    <source>
        <dbReference type="ARBA" id="ARBA00012438"/>
    </source>
</evidence>
<feature type="domain" description="Histidine kinase" evidence="9">
    <location>
        <begin position="222"/>
        <end position="400"/>
    </location>
</feature>
<accession>J9GXH8</accession>
<dbReference type="Gene3D" id="3.30.565.10">
    <property type="entry name" value="Histidine kinase-like ATPase, C-terminal domain"/>
    <property type="match status" value="1"/>
</dbReference>
<gene>
    <name evidence="10" type="ORF">EVA_06447</name>
</gene>
<evidence type="ECO:0000256" key="4">
    <source>
        <dbReference type="ARBA" id="ARBA00022679"/>
    </source>
</evidence>
<comment type="caution">
    <text evidence="10">The sequence shown here is derived from an EMBL/GenBank/DDBJ whole genome shotgun (WGS) entry which is preliminary data.</text>
</comment>
<dbReference type="EC" id="2.7.13.3" evidence="2"/>
<name>J9GXH8_9ZZZZ</name>
<dbReference type="GO" id="GO:0000155">
    <property type="term" value="F:phosphorelay sensor kinase activity"/>
    <property type="evidence" value="ECO:0007669"/>
    <property type="project" value="InterPro"/>
</dbReference>
<dbReference type="EMBL" id="AMCI01001466">
    <property type="protein sequence ID" value="EJX05445.1"/>
    <property type="molecule type" value="Genomic_DNA"/>
</dbReference>
<dbReference type="PANTHER" id="PTHR45436:SF5">
    <property type="entry name" value="SENSOR HISTIDINE KINASE TRCS"/>
    <property type="match status" value="1"/>
</dbReference>
<dbReference type="SUPFAM" id="SSF47384">
    <property type="entry name" value="Homodimeric domain of signal transducing histidine kinase"/>
    <property type="match status" value="1"/>
</dbReference>
<dbReference type="PANTHER" id="PTHR45436">
    <property type="entry name" value="SENSOR HISTIDINE KINASE YKOH"/>
    <property type="match status" value="1"/>
</dbReference>
<evidence type="ECO:0000313" key="10">
    <source>
        <dbReference type="EMBL" id="EJX05445.1"/>
    </source>
</evidence>
<dbReference type="SUPFAM" id="SSF55874">
    <property type="entry name" value="ATPase domain of HSP90 chaperone/DNA topoisomerase II/histidine kinase"/>
    <property type="match status" value="1"/>
</dbReference>
<evidence type="ECO:0000256" key="7">
    <source>
        <dbReference type="ARBA" id="ARBA00022989"/>
    </source>
</evidence>
<protein>
    <recommendedName>
        <fullName evidence="2">histidine kinase</fullName>
        <ecNumber evidence="2">2.7.13.3</ecNumber>
    </recommendedName>
</protein>
<dbReference type="Pfam" id="PF00512">
    <property type="entry name" value="HisKA"/>
    <property type="match status" value="1"/>
</dbReference>
<organism evidence="10">
    <name type="scientific">gut metagenome</name>
    <dbReference type="NCBI Taxonomy" id="749906"/>
    <lineage>
        <taxon>unclassified sequences</taxon>
        <taxon>metagenomes</taxon>
        <taxon>organismal metagenomes</taxon>
    </lineage>
</organism>
<dbReference type="SMART" id="SM00388">
    <property type="entry name" value="HisKA"/>
    <property type="match status" value="1"/>
</dbReference>
<dbReference type="GO" id="GO:0005886">
    <property type="term" value="C:plasma membrane"/>
    <property type="evidence" value="ECO:0007669"/>
    <property type="project" value="TreeGrafter"/>
</dbReference>
<dbReference type="Pfam" id="PF02518">
    <property type="entry name" value="HATPase_c"/>
    <property type="match status" value="1"/>
</dbReference>
<dbReference type="Gene3D" id="1.10.287.130">
    <property type="match status" value="1"/>
</dbReference>
<sequence length="423" mass="49105">MKLIYYTLLRISIALTLVLGIWATFFYMTMIDEVNDEVDDSLEDYSEDIIIRALAGDELPSKTSGSNNQYYIVEVTEKYARSRKNIQYKDSMVYLEQKHETEPARILTTIFKDDEGRYHELTVSIPTIEKKDLKDSILIWSILLYATLLLSIILISVWLFYRNMRPLYVLLHWLESLQTGKPGKPLQNETPISEFKKLNEAAVRYTERMEQLFEQQKQFIGNASHEIQTPLAICLGRLEMLMEDESLSKSQLEELVKTQHTLEYITKLNKSLLLLTKIDNGQFADTKRLAFNSLVRQYVADYEEVYSYRCIRVNIKEKGTFELVMNESLAISLITNLLRNAFVHNVDGGHISIIFTSTSIQFRNTGIQRPLDATHIFTRFYQGTKKEGSTGLGLAIADSICRMQHLSLCYRYLEDEHCFEIEQ</sequence>
<evidence type="ECO:0000256" key="1">
    <source>
        <dbReference type="ARBA" id="ARBA00000085"/>
    </source>
</evidence>
<keyword evidence="3" id="KW-0597">Phosphoprotein</keyword>
<dbReference type="InterPro" id="IPR003594">
    <property type="entry name" value="HATPase_dom"/>
</dbReference>
<dbReference type="InterPro" id="IPR050428">
    <property type="entry name" value="TCS_sensor_his_kinase"/>
</dbReference>
<dbReference type="InterPro" id="IPR036097">
    <property type="entry name" value="HisK_dim/P_sf"/>
</dbReference>
<dbReference type="CDD" id="cd00082">
    <property type="entry name" value="HisKA"/>
    <property type="match status" value="1"/>
</dbReference>
<evidence type="ECO:0000256" key="6">
    <source>
        <dbReference type="ARBA" id="ARBA00022777"/>
    </source>
</evidence>